<feature type="region of interest" description="Disordered" evidence="2">
    <location>
        <begin position="1"/>
        <end position="29"/>
    </location>
</feature>
<dbReference type="Proteomes" id="UP000821866">
    <property type="component" value="Chromosome 3"/>
</dbReference>
<evidence type="ECO:0000256" key="3">
    <source>
        <dbReference type="SAM" id="Phobius"/>
    </source>
</evidence>
<dbReference type="PANTHER" id="PTHR11733">
    <property type="entry name" value="ZINC METALLOPROTEASE FAMILY M13 NEPRILYSIN-RELATED"/>
    <property type="match status" value="1"/>
</dbReference>
<evidence type="ECO:0000313" key="6">
    <source>
        <dbReference type="Proteomes" id="UP000821866"/>
    </source>
</evidence>
<proteinExistence type="inferred from homology"/>
<comment type="similarity">
    <text evidence="1">Belongs to the peptidase M13 family.</text>
</comment>
<dbReference type="VEuPathDB" id="VectorBase:LOC119165348"/>
<dbReference type="Gene3D" id="1.10.1380.10">
    <property type="entry name" value="Neutral endopeptidase , domain2"/>
    <property type="match status" value="2"/>
</dbReference>
<dbReference type="EMBL" id="JABSTU010000005">
    <property type="protein sequence ID" value="KAH8032094.1"/>
    <property type="molecule type" value="Genomic_DNA"/>
</dbReference>
<evidence type="ECO:0000256" key="1">
    <source>
        <dbReference type="ARBA" id="ARBA00007357"/>
    </source>
</evidence>
<accession>A0A9J6ECK9</accession>
<dbReference type="AlphaFoldDB" id="A0A9J6ECK9"/>
<feature type="compositionally biased region" description="Basic and acidic residues" evidence="2">
    <location>
        <begin position="9"/>
        <end position="22"/>
    </location>
</feature>
<comment type="caution">
    <text evidence="5">The sequence shown here is derived from an EMBL/GenBank/DDBJ whole genome shotgun (WGS) entry which is preliminary data.</text>
</comment>
<evidence type="ECO:0000256" key="2">
    <source>
        <dbReference type="SAM" id="MobiDB-lite"/>
    </source>
</evidence>
<evidence type="ECO:0000313" key="5">
    <source>
        <dbReference type="EMBL" id="KAH8032094.1"/>
    </source>
</evidence>
<dbReference type="InterPro" id="IPR042089">
    <property type="entry name" value="Peptidase_M13_dom_2"/>
</dbReference>
<keyword evidence="3" id="KW-0812">Transmembrane</keyword>
<dbReference type="GO" id="GO:0004222">
    <property type="term" value="F:metalloendopeptidase activity"/>
    <property type="evidence" value="ECO:0007669"/>
    <property type="project" value="InterPro"/>
</dbReference>
<reference evidence="5" key="1">
    <citation type="journal article" date="2020" name="Cell">
        <title>Large-Scale Comparative Analyses of Tick Genomes Elucidate Their Genetic Diversity and Vector Capacities.</title>
        <authorList>
            <consortium name="Tick Genome and Microbiome Consortium (TIGMIC)"/>
            <person name="Jia N."/>
            <person name="Wang J."/>
            <person name="Shi W."/>
            <person name="Du L."/>
            <person name="Sun Y."/>
            <person name="Zhan W."/>
            <person name="Jiang J.F."/>
            <person name="Wang Q."/>
            <person name="Zhang B."/>
            <person name="Ji P."/>
            <person name="Bell-Sakyi L."/>
            <person name="Cui X.M."/>
            <person name="Yuan T.T."/>
            <person name="Jiang B.G."/>
            <person name="Yang W.F."/>
            <person name="Lam T.T."/>
            <person name="Chang Q.C."/>
            <person name="Ding S.J."/>
            <person name="Wang X.J."/>
            <person name="Zhu J.G."/>
            <person name="Ruan X.D."/>
            <person name="Zhao L."/>
            <person name="Wei J.T."/>
            <person name="Ye R.Z."/>
            <person name="Que T.C."/>
            <person name="Du C.H."/>
            <person name="Zhou Y.H."/>
            <person name="Cheng J.X."/>
            <person name="Dai P.F."/>
            <person name="Guo W.B."/>
            <person name="Han X.H."/>
            <person name="Huang E.J."/>
            <person name="Li L.F."/>
            <person name="Wei W."/>
            <person name="Gao Y.C."/>
            <person name="Liu J.Z."/>
            <person name="Shao H.Z."/>
            <person name="Wang X."/>
            <person name="Wang C.C."/>
            <person name="Yang T.C."/>
            <person name="Huo Q.B."/>
            <person name="Li W."/>
            <person name="Chen H.Y."/>
            <person name="Chen S.E."/>
            <person name="Zhou L.G."/>
            <person name="Ni X.B."/>
            <person name="Tian J.H."/>
            <person name="Sheng Y."/>
            <person name="Liu T."/>
            <person name="Pan Y.S."/>
            <person name="Xia L.Y."/>
            <person name="Li J."/>
            <person name="Zhao F."/>
            <person name="Cao W.C."/>
        </authorList>
    </citation>
    <scope>NUCLEOTIDE SEQUENCE</scope>
    <source>
        <strain evidence="5">Rmic-2018</strain>
    </source>
</reference>
<dbReference type="Gene3D" id="3.40.390.10">
    <property type="entry name" value="Collagenase (Catalytic Domain)"/>
    <property type="match status" value="1"/>
</dbReference>
<keyword evidence="3" id="KW-1133">Transmembrane helix</keyword>
<reference evidence="5" key="2">
    <citation type="submission" date="2021-09" db="EMBL/GenBank/DDBJ databases">
        <authorList>
            <person name="Jia N."/>
            <person name="Wang J."/>
            <person name="Shi W."/>
            <person name="Du L."/>
            <person name="Sun Y."/>
            <person name="Zhan W."/>
            <person name="Jiang J."/>
            <person name="Wang Q."/>
            <person name="Zhang B."/>
            <person name="Ji P."/>
            <person name="Sakyi L.B."/>
            <person name="Cui X."/>
            <person name="Yuan T."/>
            <person name="Jiang B."/>
            <person name="Yang W."/>
            <person name="Lam T.T.-Y."/>
            <person name="Chang Q."/>
            <person name="Ding S."/>
            <person name="Wang X."/>
            <person name="Zhu J."/>
            <person name="Ruan X."/>
            <person name="Zhao L."/>
            <person name="Wei J."/>
            <person name="Que T."/>
            <person name="Du C."/>
            <person name="Cheng J."/>
            <person name="Dai P."/>
            <person name="Han X."/>
            <person name="Huang E."/>
            <person name="Gao Y."/>
            <person name="Liu J."/>
            <person name="Shao H."/>
            <person name="Ye R."/>
            <person name="Li L."/>
            <person name="Wei W."/>
            <person name="Wang X."/>
            <person name="Wang C."/>
            <person name="Huo Q."/>
            <person name="Li W."/>
            <person name="Guo W."/>
            <person name="Chen H."/>
            <person name="Chen S."/>
            <person name="Zhou L."/>
            <person name="Zhou L."/>
            <person name="Ni X."/>
            <person name="Tian J."/>
            <person name="Zhou Y."/>
            <person name="Sheng Y."/>
            <person name="Liu T."/>
            <person name="Pan Y."/>
            <person name="Xia L."/>
            <person name="Li J."/>
            <person name="Zhao F."/>
            <person name="Cao W."/>
        </authorList>
    </citation>
    <scope>NUCLEOTIDE SEQUENCE</scope>
    <source>
        <strain evidence="5">Rmic-2018</strain>
        <tissue evidence="5">Larvae</tissue>
    </source>
</reference>
<dbReference type="PANTHER" id="PTHR11733:SF241">
    <property type="entry name" value="GH26575P-RELATED"/>
    <property type="match status" value="1"/>
</dbReference>
<keyword evidence="3" id="KW-0472">Membrane</keyword>
<dbReference type="PROSITE" id="PS51885">
    <property type="entry name" value="NEPRILYSIN"/>
    <property type="match status" value="1"/>
</dbReference>
<protein>
    <recommendedName>
        <fullName evidence="4">Peptidase M13 N-terminal domain-containing protein</fullName>
    </recommendedName>
</protein>
<evidence type="ECO:0000259" key="4">
    <source>
        <dbReference type="Pfam" id="PF05649"/>
    </source>
</evidence>
<dbReference type="GO" id="GO:0005886">
    <property type="term" value="C:plasma membrane"/>
    <property type="evidence" value="ECO:0007669"/>
    <property type="project" value="TreeGrafter"/>
</dbReference>
<feature type="transmembrane region" description="Helical" evidence="3">
    <location>
        <begin position="53"/>
        <end position="73"/>
    </location>
</feature>
<name>A0A9J6ECK9_RHIMP</name>
<dbReference type="SUPFAM" id="SSF55486">
    <property type="entry name" value="Metalloproteases ('zincins'), catalytic domain"/>
    <property type="match status" value="1"/>
</dbReference>
<gene>
    <name evidence="5" type="ORF">HPB51_023078</name>
</gene>
<feature type="domain" description="Peptidase M13 N-terminal" evidence="4">
    <location>
        <begin position="225"/>
        <end position="412"/>
    </location>
</feature>
<sequence length="495" mass="55584">MSHLADIAPDERDGPYSARPEEGSPSQDLRCTTVQTRSRAQILVAHTPSRLPYLAVCSVGLLMVAVGVAVTTYKLHAGDAIMALFNSSMELFRRGGNGSAGELRGVDNVLSGADPTYLVKHERKLLVSQSTCSSDVCMWAESYLRGRLNSTVNPCTDFYAHVCSRHWAAVDLEVQARAYRERAAGMMMADIERFFRDYLKENEGRYHKYPGVFLHQAISLLPKCESEDKNDKNFTSLRSLLAEYNLGSWPVFLRKPFEDDRGYTVHIDAPSLTLKRYNLAHLGESPENFTLKVAVALSLFHQKQDVTEEAESIARLEKGLHSIMGAPHFTEFQDRTKRVEQLDRAGKWNWKDYFAILFQDLETLEKDKPLAIMNNEYISKLASVINETDTVTLLNYVGYRLVVHLSPLLARAASPLLPLSHDDYLEFVPDRTLSALEVQLKSSMTDRLLSSSSWLDRSAIGIGVDKIENMRLVILGSTDDINTIASYYNFNASPA</sequence>
<dbReference type="GO" id="GO:0016485">
    <property type="term" value="P:protein processing"/>
    <property type="evidence" value="ECO:0007669"/>
    <property type="project" value="TreeGrafter"/>
</dbReference>
<organism evidence="5 6">
    <name type="scientific">Rhipicephalus microplus</name>
    <name type="common">Cattle tick</name>
    <name type="synonym">Boophilus microplus</name>
    <dbReference type="NCBI Taxonomy" id="6941"/>
    <lineage>
        <taxon>Eukaryota</taxon>
        <taxon>Metazoa</taxon>
        <taxon>Ecdysozoa</taxon>
        <taxon>Arthropoda</taxon>
        <taxon>Chelicerata</taxon>
        <taxon>Arachnida</taxon>
        <taxon>Acari</taxon>
        <taxon>Parasitiformes</taxon>
        <taxon>Ixodida</taxon>
        <taxon>Ixodoidea</taxon>
        <taxon>Ixodidae</taxon>
        <taxon>Rhipicephalinae</taxon>
        <taxon>Rhipicephalus</taxon>
        <taxon>Boophilus</taxon>
    </lineage>
</organism>
<keyword evidence="6" id="KW-1185">Reference proteome</keyword>
<dbReference type="InterPro" id="IPR024079">
    <property type="entry name" value="MetalloPept_cat_dom_sf"/>
</dbReference>
<dbReference type="InterPro" id="IPR000718">
    <property type="entry name" value="Peptidase_M13"/>
</dbReference>
<dbReference type="Pfam" id="PF05649">
    <property type="entry name" value="Peptidase_M13_N"/>
    <property type="match status" value="1"/>
</dbReference>
<dbReference type="InterPro" id="IPR008753">
    <property type="entry name" value="Peptidase_M13_N"/>
</dbReference>